<dbReference type="Pfam" id="PF00397">
    <property type="entry name" value="WW"/>
    <property type="match status" value="2"/>
</dbReference>
<feature type="domain" description="FF" evidence="5">
    <location>
        <begin position="229"/>
        <end position="284"/>
    </location>
</feature>
<evidence type="ECO:0000313" key="7">
    <source>
        <dbReference type="Proteomes" id="UP000285301"/>
    </source>
</evidence>
<dbReference type="GO" id="GO:0003723">
    <property type="term" value="F:RNA binding"/>
    <property type="evidence" value="ECO:0007669"/>
    <property type="project" value="TreeGrafter"/>
</dbReference>
<feature type="compositionally biased region" description="Low complexity" evidence="3">
    <location>
        <begin position="625"/>
        <end position="635"/>
    </location>
</feature>
<feature type="domain" description="FF" evidence="5">
    <location>
        <begin position="357"/>
        <end position="424"/>
    </location>
</feature>
<dbReference type="Pfam" id="PF25432">
    <property type="entry name" value="FF_PRPF40A"/>
    <property type="match status" value="1"/>
</dbReference>
<feature type="compositionally biased region" description="Basic and acidic residues" evidence="3">
    <location>
        <begin position="602"/>
        <end position="615"/>
    </location>
</feature>
<dbReference type="PROSITE" id="PS50020">
    <property type="entry name" value="WW_DOMAIN_2"/>
    <property type="match status" value="2"/>
</dbReference>
<evidence type="ECO:0000256" key="1">
    <source>
        <dbReference type="ARBA" id="ARBA00022737"/>
    </source>
</evidence>
<evidence type="ECO:0000256" key="3">
    <source>
        <dbReference type="SAM" id="MobiDB-lite"/>
    </source>
</evidence>
<dbReference type="InterPro" id="IPR002713">
    <property type="entry name" value="FF_domain"/>
</dbReference>
<dbReference type="FunFam" id="1.10.10.440:FF:000002">
    <property type="entry name" value="pre-mRNA-processing factor 40 homolog A isoform X1"/>
    <property type="match status" value="1"/>
</dbReference>
<feature type="coiled-coil region" evidence="2">
    <location>
        <begin position="278"/>
        <end position="317"/>
    </location>
</feature>
<feature type="compositionally biased region" description="Polar residues" evidence="3">
    <location>
        <begin position="158"/>
        <end position="187"/>
    </location>
</feature>
<proteinExistence type="predicted"/>
<dbReference type="InterPro" id="IPR001202">
    <property type="entry name" value="WW_dom"/>
</dbReference>
<dbReference type="InterPro" id="IPR036517">
    <property type="entry name" value="FF_domain_sf"/>
</dbReference>
<dbReference type="PANTHER" id="PTHR11864:SF0">
    <property type="entry name" value="PRP40 PRE-MRNA PROCESSING FACTOR 40 HOMOLOG A (YEAST)"/>
    <property type="match status" value="1"/>
</dbReference>
<gene>
    <name evidence="6" type="ORF">B4U79_03189</name>
</gene>
<name>A0A3S3P3I0_9ACAR</name>
<dbReference type="InterPro" id="IPR039726">
    <property type="entry name" value="Prp40-like"/>
</dbReference>
<feature type="region of interest" description="Disordered" evidence="3">
    <location>
        <begin position="153"/>
        <end position="187"/>
    </location>
</feature>
<dbReference type="Gene3D" id="2.20.70.10">
    <property type="match status" value="2"/>
</dbReference>
<feature type="domain" description="WW" evidence="4">
    <location>
        <begin position="68"/>
        <end position="101"/>
    </location>
</feature>
<feature type="domain" description="WW" evidence="4">
    <location>
        <begin position="114"/>
        <end position="142"/>
    </location>
</feature>
<dbReference type="PROSITE" id="PS51676">
    <property type="entry name" value="FF"/>
    <property type="match status" value="4"/>
</dbReference>
<feature type="coiled-coil region" evidence="2">
    <location>
        <begin position="411"/>
        <end position="446"/>
    </location>
</feature>
<comment type="caution">
    <text evidence="6">The sequence shown here is derived from an EMBL/GenBank/DDBJ whole genome shotgun (WGS) entry which is preliminary data.</text>
</comment>
<dbReference type="GO" id="GO:0071004">
    <property type="term" value="C:U2-type prespliceosome"/>
    <property type="evidence" value="ECO:0007669"/>
    <property type="project" value="TreeGrafter"/>
</dbReference>
<dbReference type="InterPro" id="IPR036020">
    <property type="entry name" value="WW_dom_sf"/>
</dbReference>
<feature type="domain" description="FF" evidence="5">
    <location>
        <begin position="296"/>
        <end position="351"/>
    </location>
</feature>
<dbReference type="AlphaFoldDB" id="A0A3S3P3I0"/>
<dbReference type="PROSITE" id="PS01159">
    <property type="entry name" value="WW_DOMAIN_1"/>
    <property type="match status" value="1"/>
</dbReference>
<dbReference type="EMBL" id="NCKU01003559">
    <property type="protein sequence ID" value="RWS07291.1"/>
    <property type="molecule type" value="Genomic_DNA"/>
</dbReference>
<protein>
    <submittedName>
        <fullName evidence="6">Pre-mRNA-processing factor 40 A-like protein</fullName>
    </submittedName>
</protein>
<dbReference type="FunFam" id="1.10.10.440:FF:000003">
    <property type="entry name" value="Pre-mRNA processing factor 40 homolog A"/>
    <property type="match status" value="1"/>
</dbReference>
<dbReference type="SUPFAM" id="SSF81698">
    <property type="entry name" value="FF domain"/>
    <property type="match status" value="4"/>
</dbReference>
<accession>A0A3S3P3I0</accession>
<dbReference type="PANTHER" id="PTHR11864">
    <property type="entry name" value="PRE-MRNA-PROCESSING PROTEIN PRP40"/>
    <property type="match status" value="1"/>
</dbReference>
<feature type="region of interest" description="Disordered" evidence="3">
    <location>
        <begin position="598"/>
        <end position="638"/>
    </location>
</feature>
<feature type="coiled-coil region" evidence="2">
    <location>
        <begin position="560"/>
        <end position="595"/>
    </location>
</feature>
<dbReference type="SUPFAM" id="SSF51045">
    <property type="entry name" value="WW domain"/>
    <property type="match status" value="2"/>
</dbReference>
<feature type="domain" description="FF" evidence="5">
    <location>
        <begin position="444"/>
        <end position="506"/>
    </location>
</feature>
<dbReference type="GO" id="GO:0005685">
    <property type="term" value="C:U1 snRNP"/>
    <property type="evidence" value="ECO:0007669"/>
    <property type="project" value="TreeGrafter"/>
</dbReference>
<dbReference type="FunFam" id="2.20.70.10:FF:000050">
    <property type="entry name" value="pre-mRNA-processing factor 40 homolog B isoform X1"/>
    <property type="match status" value="1"/>
</dbReference>
<dbReference type="Proteomes" id="UP000285301">
    <property type="component" value="Unassembled WGS sequence"/>
</dbReference>
<keyword evidence="7" id="KW-1185">Reference proteome</keyword>
<dbReference type="Gene3D" id="1.10.10.440">
    <property type="entry name" value="FF domain"/>
    <property type="match status" value="4"/>
</dbReference>
<dbReference type="SMART" id="SM00441">
    <property type="entry name" value="FF"/>
    <property type="match status" value="4"/>
</dbReference>
<keyword evidence="2" id="KW-0175">Coiled coil</keyword>
<dbReference type="STRING" id="1965070.A0A3S3P3I0"/>
<evidence type="ECO:0000259" key="4">
    <source>
        <dbReference type="PROSITE" id="PS50020"/>
    </source>
</evidence>
<evidence type="ECO:0000256" key="2">
    <source>
        <dbReference type="SAM" id="Coils"/>
    </source>
</evidence>
<dbReference type="Pfam" id="PF01846">
    <property type="entry name" value="FF"/>
    <property type="match status" value="3"/>
</dbReference>
<evidence type="ECO:0000259" key="5">
    <source>
        <dbReference type="PROSITE" id="PS51676"/>
    </source>
</evidence>
<keyword evidence="1" id="KW-0677">Repeat</keyword>
<dbReference type="CDD" id="cd00201">
    <property type="entry name" value="WW"/>
    <property type="match status" value="2"/>
</dbReference>
<dbReference type="OrthoDB" id="187617at2759"/>
<dbReference type="SMART" id="SM00456">
    <property type="entry name" value="WW"/>
    <property type="match status" value="2"/>
</dbReference>
<organism evidence="6 7">
    <name type="scientific">Dinothrombium tinctorium</name>
    <dbReference type="NCBI Taxonomy" id="1965070"/>
    <lineage>
        <taxon>Eukaryota</taxon>
        <taxon>Metazoa</taxon>
        <taxon>Ecdysozoa</taxon>
        <taxon>Arthropoda</taxon>
        <taxon>Chelicerata</taxon>
        <taxon>Arachnida</taxon>
        <taxon>Acari</taxon>
        <taxon>Acariformes</taxon>
        <taxon>Trombidiformes</taxon>
        <taxon>Prostigmata</taxon>
        <taxon>Anystina</taxon>
        <taxon>Parasitengona</taxon>
        <taxon>Trombidioidea</taxon>
        <taxon>Trombidiidae</taxon>
        <taxon>Dinothrombium</taxon>
    </lineage>
</organism>
<feature type="compositionally biased region" description="Basic and acidic residues" evidence="3">
    <location>
        <begin position="217"/>
        <end position="230"/>
    </location>
</feature>
<sequence length="656" mass="75495">MMPNQANQSPFPLFIPPNLATIPPPIGAPLIPFPPPAAGIPPSAAPPVGVPFMAAVPAATTTAAATGNSTTGNWSEHVTPDGRTYYYNDVTKQSLWEKPDELKTEAERLLSQCPWKEYKAENRKTYYHNVITKETSWVIPKELEELKAKIAAEQQQKSNSQTATNEVSNSASTYAPMTMSPEQDSNSVQGLIMEDSKSSFTSISAIGTLSNTPVIDSPKEPASNEKSEDPKDLLEIFKELLKEKNVGSNASWEYALKLIGNDSRYEIFRHHPERKQMFNAYKTQKAKEEREEQRMRAKKAKENLEKFLQNCDKINSNTKYRTAQEVFRDLDLWKAVPDGDRREIFEEAIVYLANKEKEESKKLRKRNMRVLSDILDSMTTINYRTTWQEAQQQLLDNPIFAEDADLLGMDKEDALIVFEEHIRQLEQEEEEEKKREKKRIIRLQRKNREAFIQFLDELHAQGKLTSISKWCNLYHEISADPRFTAMLSQPCSGSTPLDLFKFYVEELKARYEDEKQIIRDILKVKDFELTTRTTYEDFATVLSEDDRSATLDAGNVKMVYERLMEKAREKEKERIKEENKQRRKLELAFMTLLNKIEPPLDENSHWDDERDEKSRAITPQPPTTVPAAPNTATNPDDLEELEKQRRILLQQLAAHQ</sequence>
<evidence type="ECO:0000313" key="6">
    <source>
        <dbReference type="EMBL" id="RWS07291.1"/>
    </source>
</evidence>
<dbReference type="GO" id="GO:0045292">
    <property type="term" value="P:mRNA cis splicing, via spliceosome"/>
    <property type="evidence" value="ECO:0007669"/>
    <property type="project" value="InterPro"/>
</dbReference>
<reference evidence="6 7" key="1">
    <citation type="journal article" date="2018" name="Gigascience">
        <title>Genomes of trombidid mites reveal novel predicted allergens and laterally-transferred genes associated with secondary metabolism.</title>
        <authorList>
            <person name="Dong X."/>
            <person name="Chaisiri K."/>
            <person name="Xia D."/>
            <person name="Armstrong S.D."/>
            <person name="Fang Y."/>
            <person name="Donnelly M.J."/>
            <person name="Kadowaki T."/>
            <person name="McGarry J.W."/>
            <person name="Darby A.C."/>
            <person name="Makepeace B.L."/>
        </authorList>
    </citation>
    <scope>NUCLEOTIDE SEQUENCE [LARGE SCALE GENOMIC DNA]</scope>
    <source>
        <strain evidence="6">UoL-WK</strain>
    </source>
</reference>
<feature type="region of interest" description="Disordered" evidence="3">
    <location>
        <begin position="210"/>
        <end position="230"/>
    </location>
</feature>